<evidence type="ECO:0000256" key="4">
    <source>
        <dbReference type="ARBA" id="ARBA00022989"/>
    </source>
</evidence>
<dbReference type="PANTHER" id="PTHR33406">
    <property type="entry name" value="MEMBRANE PROTEIN MJ1562-RELATED"/>
    <property type="match status" value="1"/>
</dbReference>
<evidence type="ECO:0000259" key="8">
    <source>
        <dbReference type="PROSITE" id="PS50156"/>
    </source>
</evidence>
<evidence type="ECO:0000256" key="1">
    <source>
        <dbReference type="ARBA" id="ARBA00004651"/>
    </source>
</evidence>
<accession>A0A484HFB3</accession>
<evidence type="ECO:0000256" key="7">
    <source>
        <dbReference type="SAM" id="Phobius"/>
    </source>
</evidence>
<evidence type="ECO:0000256" key="6">
    <source>
        <dbReference type="SAM" id="MobiDB-lite"/>
    </source>
</evidence>
<feature type="transmembrane region" description="Helical" evidence="7">
    <location>
        <begin position="406"/>
        <end position="432"/>
    </location>
</feature>
<dbReference type="SUPFAM" id="SSF82866">
    <property type="entry name" value="Multidrug efflux transporter AcrB transmembrane domain"/>
    <property type="match status" value="2"/>
</dbReference>
<feature type="transmembrane region" description="Helical" evidence="7">
    <location>
        <begin position="792"/>
        <end position="821"/>
    </location>
</feature>
<feature type="transmembrane region" description="Helical" evidence="7">
    <location>
        <begin position="304"/>
        <end position="328"/>
    </location>
</feature>
<feature type="region of interest" description="Disordered" evidence="6">
    <location>
        <begin position="186"/>
        <end position="231"/>
    </location>
</feature>
<proteinExistence type="predicted"/>
<keyword evidence="2" id="KW-1003">Cell membrane</keyword>
<dbReference type="EMBL" id="CAACVI010000004">
    <property type="protein sequence ID" value="VEN73128.1"/>
    <property type="molecule type" value="Genomic_DNA"/>
</dbReference>
<feature type="transmembrane region" description="Helical" evidence="7">
    <location>
        <begin position="376"/>
        <end position="394"/>
    </location>
</feature>
<feature type="domain" description="SSD" evidence="8">
    <location>
        <begin position="304"/>
        <end position="429"/>
    </location>
</feature>
<feature type="compositionally biased region" description="Acidic residues" evidence="6">
    <location>
        <begin position="198"/>
        <end position="215"/>
    </location>
</feature>
<dbReference type="InterPro" id="IPR000731">
    <property type="entry name" value="SSD"/>
</dbReference>
<evidence type="ECO:0000256" key="2">
    <source>
        <dbReference type="ARBA" id="ARBA00022475"/>
    </source>
</evidence>
<comment type="subcellular location">
    <subcellularLocation>
        <location evidence="1">Cell membrane</location>
        <topology evidence="1">Multi-pass membrane protein</topology>
    </subcellularLocation>
</comment>
<feature type="domain" description="SSD" evidence="8">
    <location>
        <begin position="661"/>
        <end position="820"/>
    </location>
</feature>
<feature type="transmembrane region" description="Helical" evidence="7">
    <location>
        <begin position="763"/>
        <end position="786"/>
    </location>
</feature>
<feature type="transmembrane region" description="Helical" evidence="7">
    <location>
        <begin position="672"/>
        <end position="688"/>
    </location>
</feature>
<feature type="transmembrane region" description="Helical" evidence="7">
    <location>
        <begin position="464"/>
        <end position="487"/>
    </location>
</feature>
<dbReference type="InterPro" id="IPR050545">
    <property type="entry name" value="Mycobact_MmpL"/>
</dbReference>
<keyword evidence="3 7" id="KW-0812">Transmembrane</keyword>
<dbReference type="AlphaFoldDB" id="A0A484HFB3"/>
<keyword evidence="4 7" id="KW-1133">Transmembrane helix</keyword>
<feature type="transmembrane region" description="Helical" evidence="7">
    <location>
        <begin position="695"/>
        <end position="715"/>
    </location>
</feature>
<dbReference type="GO" id="GO:0005886">
    <property type="term" value="C:plasma membrane"/>
    <property type="evidence" value="ECO:0007669"/>
    <property type="project" value="UniProtKB-SubCell"/>
</dbReference>
<dbReference type="Pfam" id="PF03176">
    <property type="entry name" value="MMPL"/>
    <property type="match status" value="2"/>
</dbReference>
<feature type="transmembrane region" description="Helical" evidence="7">
    <location>
        <begin position="721"/>
        <end position="742"/>
    </location>
</feature>
<sequence length="829" mass="91385">MSEEPKAPKPNIRNRIEDWFSDLAGLIYENRIKTLVFAAAFAALFIVQLPKITVDTSTEGFLHDDDPALLQYNDFRERFGRDGMIIIALKPPNVFDREFLKKLESLHRDLRDHTPHLEDITSLINARNTRGEKDEIIVEDFLETWPETDADMERLKKRALENVMYENMLLSEDAGFTTIVIQSRSYSAPGAGAPGEGLSDEDMGDFSDDDFEEAGASETKGPPAPGGEKTFLTDAENSEIVRAVEAIVKRHDLGDTEIYIAGPPVLTDFLKRTMLEDMRKFMAIVVFTIAVFLFVMFRRISGVFAPLFVVLLSLVCAVGLMAGSGVALKLPTQILPSFILAVGVGDSVHILVIFFRRFDESGDKKAAIEHALGHSGLAILMTTLTTAGGFLSFSTADVAPLGDLGLFAAAGVFLALFYTLILLPALLSLIPIKPRARRPGKKAGAPFSDRLLNKVANVSIRRPGAVLIVSTVLIVASIAGAAQIVIWHNPMKWLPDTSAARLANEKIDFELKGTTNLEVILDTGRENGLHDPDFLNRLEESAKKFDSWRSDKVSAGKAWSITTVLKETHQALHGNDPAFYAVPQNRDLAAQEFLLFENSGSDDLEDFTDSQFSMARLTIKVPFINALDYHSFIETVEAHFTKTFPDADIAITGLVPLLVRVITSAIRSMIRSYGYAFLAITLLMVLLIGRLRIGLVSMIPNLAPIVVTLGIMGWAGIKMDLFSMLVGSIAIGLAVDDTIHFMHNFRRYFEESGDAARAVTQTLLTTGRAMLVTTCVLSIGFFAFMFSDMNNLFLFGFLTGITIFMALLSDYFIAPALMIVLNRKKETSP</sequence>
<name>A0A484HFB3_9BACT</name>
<feature type="transmembrane region" description="Helical" evidence="7">
    <location>
        <begin position="334"/>
        <end position="355"/>
    </location>
</feature>
<dbReference type="PROSITE" id="PS50156">
    <property type="entry name" value="SSD"/>
    <property type="match status" value="2"/>
</dbReference>
<gene>
    <name evidence="9" type="ORF">EPICR_120024</name>
</gene>
<protein>
    <submittedName>
        <fullName evidence="9">RND transporter</fullName>
    </submittedName>
</protein>
<evidence type="ECO:0000256" key="5">
    <source>
        <dbReference type="ARBA" id="ARBA00023136"/>
    </source>
</evidence>
<evidence type="ECO:0000313" key="9">
    <source>
        <dbReference type="EMBL" id="VEN73128.1"/>
    </source>
</evidence>
<dbReference type="InterPro" id="IPR004869">
    <property type="entry name" value="MMPL_dom"/>
</dbReference>
<keyword evidence="5 7" id="KW-0472">Membrane</keyword>
<feature type="transmembrane region" description="Helical" evidence="7">
    <location>
        <begin position="281"/>
        <end position="297"/>
    </location>
</feature>
<dbReference type="Gene3D" id="1.20.1640.10">
    <property type="entry name" value="Multidrug efflux transporter AcrB transmembrane domain"/>
    <property type="match status" value="2"/>
</dbReference>
<organism evidence="9">
    <name type="scientific">uncultured Desulfobacteraceae bacterium</name>
    <dbReference type="NCBI Taxonomy" id="218296"/>
    <lineage>
        <taxon>Bacteria</taxon>
        <taxon>Pseudomonadati</taxon>
        <taxon>Thermodesulfobacteriota</taxon>
        <taxon>Desulfobacteria</taxon>
        <taxon>Desulfobacterales</taxon>
        <taxon>Desulfobacteraceae</taxon>
        <taxon>environmental samples</taxon>
    </lineage>
</organism>
<reference evidence="9" key="1">
    <citation type="submission" date="2019-01" db="EMBL/GenBank/DDBJ databases">
        <authorList>
            <consortium name="Genoscope - CEA"/>
            <person name="William W."/>
        </authorList>
    </citation>
    <scope>NUCLEOTIDE SEQUENCE</scope>
    <source>
        <strain evidence="9">CR-1</strain>
    </source>
</reference>
<evidence type="ECO:0000256" key="3">
    <source>
        <dbReference type="ARBA" id="ARBA00022692"/>
    </source>
</evidence>
<dbReference type="PANTHER" id="PTHR33406:SF12">
    <property type="entry name" value="BLR2997 PROTEIN"/>
    <property type="match status" value="1"/>
</dbReference>